<evidence type="ECO:0000256" key="3">
    <source>
        <dbReference type="ARBA" id="ARBA00022490"/>
    </source>
</evidence>
<dbReference type="PANTHER" id="PTHR15651:SF7">
    <property type="entry name" value="ARMADILLO REPEAT-CONTAINING PROTEIN 8"/>
    <property type="match status" value="1"/>
</dbReference>
<keyword evidence="3" id="KW-0963">Cytoplasm</keyword>
<feature type="compositionally biased region" description="Basic and acidic residues" evidence="6">
    <location>
        <begin position="795"/>
        <end position="811"/>
    </location>
</feature>
<feature type="compositionally biased region" description="Basic and acidic residues" evidence="6">
    <location>
        <begin position="736"/>
        <end position="785"/>
    </location>
</feature>
<evidence type="ECO:0000256" key="2">
    <source>
        <dbReference type="ARBA" id="ARBA00004496"/>
    </source>
</evidence>
<comment type="subcellular location">
    <subcellularLocation>
        <location evidence="2">Cytoplasm</location>
    </subcellularLocation>
    <subcellularLocation>
        <location evidence="1">Nucleus</location>
    </subcellularLocation>
</comment>
<gene>
    <name evidence="7" type="ORF">M0813_08750</name>
</gene>
<organism evidence="7 8">
    <name type="scientific">Anaeramoeba flamelloides</name>
    <dbReference type="NCBI Taxonomy" id="1746091"/>
    <lineage>
        <taxon>Eukaryota</taxon>
        <taxon>Metamonada</taxon>
        <taxon>Anaeramoebidae</taxon>
        <taxon>Anaeramoeba</taxon>
    </lineage>
</organism>
<dbReference type="Proteomes" id="UP001150062">
    <property type="component" value="Unassembled WGS sequence"/>
</dbReference>
<proteinExistence type="predicted"/>
<evidence type="ECO:0000313" key="8">
    <source>
        <dbReference type="Proteomes" id="UP001150062"/>
    </source>
</evidence>
<dbReference type="InterPro" id="IPR016024">
    <property type="entry name" value="ARM-type_fold"/>
</dbReference>
<dbReference type="InterPro" id="IPR038739">
    <property type="entry name" value="ARMC8/Vid28"/>
</dbReference>
<comment type="caution">
    <text evidence="7">The sequence shown here is derived from an EMBL/GenBank/DDBJ whole genome shotgun (WGS) entry which is preliminary data.</text>
</comment>
<feature type="compositionally biased region" description="Basic and acidic residues" evidence="6">
    <location>
        <begin position="202"/>
        <end position="246"/>
    </location>
</feature>
<dbReference type="SUPFAM" id="SSF48371">
    <property type="entry name" value="ARM repeat"/>
    <property type="match status" value="2"/>
</dbReference>
<dbReference type="PANTHER" id="PTHR15651">
    <property type="entry name" value="ARMADILLO REPEAT-CONTAINING PROTEIN 8"/>
    <property type="match status" value="1"/>
</dbReference>
<dbReference type="Gene3D" id="1.25.10.10">
    <property type="entry name" value="Leucine-rich Repeat Variant"/>
    <property type="match status" value="2"/>
</dbReference>
<reference evidence="7" key="1">
    <citation type="submission" date="2022-08" db="EMBL/GenBank/DDBJ databases">
        <title>Novel sulfate-reducing endosymbionts in the free-living metamonad Anaeramoeba.</title>
        <authorList>
            <person name="Jerlstrom-Hultqvist J."/>
            <person name="Cepicka I."/>
            <person name="Gallot-Lavallee L."/>
            <person name="Salas-Leiva D."/>
            <person name="Curtis B.A."/>
            <person name="Zahonova K."/>
            <person name="Pipaliya S."/>
            <person name="Dacks J."/>
            <person name="Roger A.J."/>
        </authorList>
    </citation>
    <scope>NUCLEOTIDE SEQUENCE</scope>
    <source>
        <strain evidence="7">Schooner1</strain>
    </source>
</reference>
<keyword evidence="5" id="KW-0539">Nucleus</keyword>
<dbReference type="InterPro" id="IPR011989">
    <property type="entry name" value="ARM-like"/>
</dbReference>
<keyword evidence="8" id="KW-1185">Reference proteome</keyword>
<evidence type="ECO:0000256" key="5">
    <source>
        <dbReference type="ARBA" id="ARBA00023242"/>
    </source>
</evidence>
<keyword evidence="4" id="KW-0677">Repeat</keyword>
<sequence>MNTNFLEGLSSEKLEEQQASLTKLKNYILGNKPNKIKCIRLGVLPKLVKLLGSYSNNQQKNTNDEELYLLCTRDLLICIGSFLHSTPKRRLTEDFLSQVLSRLFTLILAPTFKLLPKYLCESIIRTLNLLVDKTNIVQKQKFQQLVSETEIVQVLLSLIYNKESKKKIKNVKKIETEQDKEQEKKKEKEIEKDLEMEIEEKTEEKEKEVKKEKEAEKEKEEEKENEKEKEKQAEKEKEKEKEKENEVENEIEIEIENTEDQNEQEGKKEKSQIFSLEIFEYSANILSHALRSIQNQIAIELSKNLVQKFIYLLNPNFSLAFQESIILCLSYLGNSSPEIARIILKSETQIVPYCLKILKGKPKKENKKNQEKTKNSKSTSTKTANIDYTSMYTLRIASASLLSSLLNLNQIIHMPDLLLQMLEKTILTNVIEISKSERNAKIYNWLFYKRILVILHRLYLSNKILNFNATKNGIINILGGYLNIEEYKLNIDLFEKLGNEKNQNGIINKTNIEIISLAVKCLILITEGNIQNCERVIEFGIASKTSRLLIMDISNAELNVSLSKLLKNLTLLSIDFEHIFSNNIELFNKLNQLMKVDGKNPELRENAAYCVGNLICGISKLKKLFIQQEGIKMLNTLILSENPIKIQKFALFILRNLLFKSNTEMLKQIIDQTDIPLILNDYQDSNEEIQIECASILVNLTCNKNEFIEKNLPLDEILPIVTNKILEQASKFEEKMKKQMKEKEEKRNENKDEKMKIEENETEKGIKEAEEEKKGGGEKKEEEKGGQGMEEEKIEVEKEEEKKTERDNLRDNDDDNDIDIDIDNEINKKISNEIKKEMKNIDEKYFYNNKKNKFQIYGDLEIKNDNIENNLLFFSLQLSSNLITINNQIKDAFMNEKMLAAFFSLLDHSEFNILISLMKCLTNFVIVPDKEQDKNIILDRKKILKQLGFQQKIKNIFKNNDTIIKDFAKNTFALLK</sequence>
<accession>A0ABQ8X6W6</accession>
<feature type="region of interest" description="Disordered" evidence="6">
    <location>
        <begin position="201"/>
        <end position="268"/>
    </location>
</feature>
<protein>
    <submittedName>
        <fullName evidence="7">Armadillo repeat-containing protein</fullName>
    </submittedName>
</protein>
<name>A0ABQ8X6W6_9EUKA</name>
<evidence type="ECO:0000256" key="6">
    <source>
        <dbReference type="SAM" id="MobiDB-lite"/>
    </source>
</evidence>
<evidence type="ECO:0000256" key="4">
    <source>
        <dbReference type="ARBA" id="ARBA00022737"/>
    </source>
</evidence>
<feature type="region of interest" description="Disordered" evidence="6">
    <location>
        <begin position="736"/>
        <end position="820"/>
    </location>
</feature>
<feature type="compositionally biased region" description="Acidic residues" evidence="6">
    <location>
        <begin position="247"/>
        <end position="263"/>
    </location>
</feature>
<evidence type="ECO:0000256" key="1">
    <source>
        <dbReference type="ARBA" id="ARBA00004123"/>
    </source>
</evidence>
<evidence type="ECO:0000313" key="7">
    <source>
        <dbReference type="EMBL" id="KAJ6228400.1"/>
    </source>
</evidence>
<dbReference type="EMBL" id="JAOAOG010000327">
    <property type="protein sequence ID" value="KAJ6228400.1"/>
    <property type="molecule type" value="Genomic_DNA"/>
</dbReference>